<evidence type="ECO:0000256" key="4">
    <source>
        <dbReference type="ARBA" id="ARBA00023033"/>
    </source>
</evidence>
<dbReference type="CDD" id="cd01095">
    <property type="entry name" value="Nitrilotriacetate_monoxgenase"/>
    <property type="match status" value="1"/>
</dbReference>
<sequence>MTAGAPRRMRLGMLIGSVGNHQGAWRRPGSRVEEITSLDLYTDLARWAEAAKLDALFIADGLTLETSRIKAGPFGHLEPITLLSALAGRTERIGFIGSISTTFTEPYNLARQMASLDHISGGRAAWNIVTSAWGEVNFGGRPLPSHAERYARAEEFVEVVTKLWDSWSDDAIVADRAGGTYARPEQVQRIDHVGPHFHVEGPLNVPRSPQGRPVLVQAGSSPDGKAFAARHAEVVFTAQQTPEDSRDFYRDLKARVAAAGRDPEKVLILPGVSPIVAPTETEARALAKELRELINVEIGLERLQKQLGGVDLSGLDLDGTIPPEILPPVETVQGRQSRYGVFKELAVTEGYSIRRLIEMEVSSSGHWVPVGAPEQIADLLTERFTGGGSDGFVLLPSYLPEGVRLLTDAVVPILRDRGLFRRDYEGATLRENLGLDRPSVRR</sequence>
<reference evidence="8" key="1">
    <citation type="journal article" date="2019" name="Int. J. Syst. Evol. Microbiol.">
        <title>The Global Catalogue of Microorganisms (GCM) 10K type strain sequencing project: providing services to taxonomists for standard genome sequencing and annotation.</title>
        <authorList>
            <consortium name="The Broad Institute Genomics Platform"/>
            <consortium name="The Broad Institute Genome Sequencing Center for Infectious Disease"/>
            <person name="Wu L."/>
            <person name="Ma J."/>
        </authorList>
    </citation>
    <scope>NUCLEOTIDE SEQUENCE [LARGE SCALE GENOMIC DNA]</scope>
    <source>
        <strain evidence="8">CGMCC 4.7397</strain>
    </source>
</reference>
<evidence type="ECO:0000256" key="2">
    <source>
        <dbReference type="ARBA" id="ARBA00022643"/>
    </source>
</evidence>
<dbReference type="NCBIfam" id="TIGR03860">
    <property type="entry name" value="FMN_nitrolo"/>
    <property type="match status" value="1"/>
</dbReference>
<keyword evidence="2" id="KW-0288">FMN</keyword>
<name>A0ABW1IB54_9PSEU</name>
<evidence type="ECO:0000259" key="6">
    <source>
        <dbReference type="Pfam" id="PF00296"/>
    </source>
</evidence>
<comment type="caution">
    <text evidence="7">The sequence shown here is derived from an EMBL/GenBank/DDBJ whole genome shotgun (WGS) entry which is preliminary data.</text>
</comment>
<dbReference type="InterPro" id="IPR016215">
    <property type="entry name" value="NTA_MOA"/>
</dbReference>
<keyword evidence="4" id="KW-0503">Monooxygenase</keyword>
<comment type="similarity">
    <text evidence="5">Belongs to the NtaA/SnaA/DszA monooxygenase family.</text>
</comment>
<evidence type="ECO:0000256" key="5">
    <source>
        <dbReference type="ARBA" id="ARBA00033748"/>
    </source>
</evidence>
<keyword evidence="8" id="KW-1185">Reference proteome</keyword>
<dbReference type="EC" id="1.-.-.-" evidence="7"/>
<proteinExistence type="inferred from homology"/>
<dbReference type="PIRSF" id="PIRSF000337">
    <property type="entry name" value="NTA_MOA"/>
    <property type="match status" value="1"/>
</dbReference>
<feature type="domain" description="Luciferase-like" evidence="6">
    <location>
        <begin position="24"/>
        <end position="293"/>
    </location>
</feature>
<evidence type="ECO:0000313" key="8">
    <source>
        <dbReference type="Proteomes" id="UP001596119"/>
    </source>
</evidence>
<organism evidence="7 8">
    <name type="scientific">Pseudonocardia lutea</name>
    <dbReference type="NCBI Taxonomy" id="2172015"/>
    <lineage>
        <taxon>Bacteria</taxon>
        <taxon>Bacillati</taxon>
        <taxon>Actinomycetota</taxon>
        <taxon>Actinomycetes</taxon>
        <taxon>Pseudonocardiales</taxon>
        <taxon>Pseudonocardiaceae</taxon>
        <taxon>Pseudonocardia</taxon>
    </lineage>
</organism>
<dbReference type="InterPro" id="IPR036661">
    <property type="entry name" value="Luciferase-like_sf"/>
</dbReference>
<protein>
    <submittedName>
        <fullName evidence="7">LLM class flavin-dependent oxidoreductase</fullName>
        <ecNumber evidence="7">1.-.-.-</ecNumber>
    </submittedName>
</protein>
<dbReference type="PANTHER" id="PTHR30011">
    <property type="entry name" value="ALKANESULFONATE MONOOXYGENASE-RELATED"/>
    <property type="match status" value="1"/>
</dbReference>
<evidence type="ECO:0000313" key="7">
    <source>
        <dbReference type="EMBL" id="MFC5950495.1"/>
    </source>
</evidence>
<dbReference type="Proteomes" id="UP001596119">
    <property type="component" value="Unassembled WGS sequence"/>
</dbReference>
<dbReference type="InterPro" id="IPR051260">
    <property type="entry name" value="Diverse_substr_monoxygenases"/>
</dbReference>
<keyword evidence="1" id="KW-0285">Flavoprotein</keyword>
<accession>A0ABW1IB54</accession>
<gene>
    <name evidence="7" type="ORF">ACFQH9_19685</name>
</gene>
<evidence type="ECO:0000256" key="1">
    <source>
        <dbReference type="ARBA" id="ARBA00022630"/>
    </source>
</evidence>
<dbReference type="InterPro" id="IPR011251">
    <property type="entry name" value="Luciferase-like_dom"/>
</dbReference>
<dbReference type="PANTHER" id="PTHR30011:SF16">
    <property type="entry name" value="C2H2 FINGER DOMAIN TRANSCRIPTION FACTOR (EUROFUNG)-RELATED"/>
    <property type="match status" value="1"/>
</dbReference>
<dbReference type="GO" id="GO:0016491">
    <property type="term" value="F:oxidoreductase activity"/>
    <property type="evidence" value="ECO:0007669"/>
    <property type="project" value="UniProtKB-KW"/>
</dbReference>
<keyword evidence="3 7" id="KW-0560">Oxidoreductase</keyword>
<dbReference type="Gene3D" id="3.20.20.30">
    <property type="entry name" value="Luciferase-like domain"/>
    <property type="match status" value="1"/>
</dbReference>
<dbReference type="Pfam" id="PF00296">
    <property type="entry name" value="Bac_luciferase"/>
    <property type="match status" value="1"/>
</dbReference>
<dbReference type="EMBL" id="JBHSQK010000047">
    <property type="protein sequence ID" value="MFC5950495.1"/>
    <property type="molecule type" value="Genomic_DNA"/>
</dbReference>
<dbReference type="SUPFAM" id="SSF51679">
    <property type="entry name" value="Bacterial luciferase-like"/>
    <property type="match status" value="1"/>
</dbReference>
<evidence type="ECO:0000256" key="3">
    <source>
        <dbReference type="ARBA" id="ARBA00023002"/>
    </source>
</evidence>
<dbReference type="RefSeq" id="WP_379567626.1">
    <property type="nucleotide sequence ID" value="NZ_JBHSQK010000047.1"/>
</dbReference>